<feature type="compositionally biased region" description="Basic residues" evidence="1">
    <location>
        <begin position="1"/>
        <end position="15"/>
    </location>
</feature>
<proteinExistence type="predicted"/>
<dbReference type="AlphaFoldDB" id="A0A7S4G7F8"/>
<dbReference type="EMBL" id="HBJA01112263">
    <property type="protein sequence ID" value="CAE0827490.1"/>
    <property type="molecule type" value="Transcribed_RNA"/>
</dbReference>
<sequence length="148" mass="16646">MAGCTRRKKRRKRIHFFNSPTPNSYGPTTIHHPQKAVGGQMTGDGRQGRAPMAIVEFLEKRCSITTVQRIFSSSTPHGMPGMICIACRNSGHSVHRIPHHTHMGGTIAQQTQSARGLDNYIACPQRESMHCVRYLNNFLRKWSPVKPL</sequence>
<name>A0A7S4G7F8_9EUGL</name>
<evidence type="ECO:0000313" key="2">
    <source>
        <dbReference type="EMBL" id="CAE0827490.1"/>
    </source>
</evidence>
<reference evidence="2" key="1">
    <citation type="submission" date="2021-01" db="EMBL/GenBank/DDBJ databases">
        <authorList>
            <person name="Corre E."/>
            <person name="Pelletier E."/>
            <person name="Niang G."/>
            <person name="Scheremetjew M."/>
            <person name="Finn R."/>
            <person name="Kale V."/>
            <person name="Holt S."/>
            <person name="Cochrane G."/>
            <person name="Meng A."/>
            <person name="Brown T."/>
            <person name="Cohen L."/>
        </authorList>
    </citation>
    <scope>NUCLEOTIDE SEQUENCE</scope>
    <source>
        <strain evidence="2">CCMP1594</strain>
    </source>
</reference>
<organism evidence="2">
    <name type="scientific">Eutreptiella gymnastica</name>
    <dbReference type="NCBI Taxonomy" id="73025"/>
    <lineage>
        <taxon>Eukaryota</taxon>
        <taxon>Discoba</taxon>
        <taxon>Euglenozoa</taxon>
        <taxon>Euglenida</taxon>
        <taxon>Spirocuta</taxon>
        <taxon>Euglenophyceae</taxon>
        <taxon>Eutreptiales</taxon>
        <taxon>Eutreptiaceae</taxon>
        <taxon>Eutreptiella</taxon>
    </lineage>
</organism>
<accession>A0A7S4G7F8</accession>
<feature type="region of interest" description="Disordered" evidence="1">
    <location>
        <begin position="1"/>
        <end position="29"/>
    </location>
</feature>
<feature type="compositionally biased region" description="Polar residues" evidence="1">
    <location>
        <begin position="18"/>
        <end position="27"/>
    </location>
</feature>
<evidence type="ECO:0000256" key="1">
    <source>
        <dbReference type="SAM" id="MobiDB-lite"/>
    </source>
</evidence>
<protein>
    <submittedName>
        <fullName evidence="2">Uncharacterized protein</fullName>
    </submittedName>
</protein>
<gene>
    <name evidence="2" type="ORF">EGYM00163_LOCUS38752</name>
</gene>